<evidence type="ECO:0008006" key="3">
    <source>
        <dbReference type="Google" id="ProtNLM"/>
    </source>
</evidence>
<dbReference type="Gene3D" id="1.25.40.10">
    <property type="entry name" value="Tetratricopeptide repeat domain"/>
    <property type="match status" value="1"/>
</dbReference>
<proteinExistence type="predicted"/>
<dbReference type="InterPro" id="IPR011990">
    <property type="entry name" value="TPR-like_helical_dom_sf"/>
</dbReference>
<name>A0A7S1G842_9STRA</name>
<organism evidence="2">
    <name type="scientific">Bicosoecida sp. CB-2014</name>
    <dbReference type="NCBI Taxonomy" id="1486930"/>
    <lineage>
        <taxon>Eukaryota</taxon>
        <taxon>Sar</taxon>
        <taxon>Stramenopiles</taxon>
        <taxon>Bigyra</taxon>
        <taxon>Opalozoa</taxon>
        <taxon>Bicosoecida</taxon>
    </lineage>
</organism>
<evidence type="ECO:0000256" key="1">
    <source>
        <dbReference type="SAM" id="MobiDB-lite"/>
    </source>
</evidence>
<dbReference type="InterPro" id="IPR019734">
    <property type="entry name" value="TPR_rpt"/>
</dbReference>
<feature type="region of interest" description="Disordered" evidence="1">
    <location>
        <begin position="1"/>
        <end position="24"/>
    </location>
</feature>
<dbReference type="AlphaFoldDB" id="A0A7S1G842"/>
<evidence type="ECO:0000313" key="2">
    <source>
        <dbReference type="EMBL" id="CAD8914821.1"/>
    </source>
</evidence>
<sequence>MSGLPGMGGARAAPPPPAVPPSSDFYEMAEATSISMLPRGHAPVSAADVNTKLQAGIQAFRARDHTAAARLFEETVALARVANEPLAEARALANLASVYKKQDRVPDSVDLYRAALASLQRLGDGEKMSSVLKSLADCLESLGRYDEALATCEQRKAFVAGEDARQLQERVAALRRLAAR</sequence>
<reference evidence="2" key="1">
    <citation type="submission" date="2021-01" db="EMBL/GenBank/DDBJ databases">
        <authorList>
            <person name="Corre E."/>
            <person name="Pelletier E."/>
            <person name="Niang G."/>
            <person name="Scheremetjew M."/>
            <person name="Finn R."/>
            <person name="Kale V."/>
            <person name="Holt S."/>
            <person name="Cochrane G."/>
            <person name="Meng A."/>
            <person name="Brown T."/>
            <person name="Cohen L."/>
        </authorList>
    </citation>
    <scope>NUCLEOTIDE SEQUENCE</scope>
    <source>
        <strain evidence="2">Ms1</strain>
    </source>
</reference>
<gene>
    <name evidence="2" type="ORF">BSP0115_LOCUS8076</name>
</gene>
<protein>
    <recommendedName>
        <fullName evidence="3">MalT-like TPR region domain-containing protein</fullName>
    </recommendedName>
</protein>
<dbReference type="SMART" id="SM00028">
    <property type="entry name" value="TPR"/>
    <property type="match status" value="2"/>
</dbReference>
<dbReference type="EMBL" id="HBFS01011710">
    <property type="protein sequence ID" value="CAD8914821.1"/>
    <property type="molecule type" value="Transcribed_RNA"/>
</dbReference>
<dbReference type="SUPFAM" id="SSF48452">
    <property type="entry name" value="TPR-like"/>
    <property type="match status" value="1"/>
</dbReference>
<accession>A0A7S1G842</accession>
<dbReference type="Pfam" id="PF13424">
    <property type="entry name" value="TPR_12"/>
    <property type="match status" value="1"/>
</dbReference>